<keyword evidence="3" id="KW-0444">Lipid biosynthesis</keyword>
<protein>
    <recommendedName>
        <fullName evidence="12">EamA domain-containing protein</fullName>
    </recommendedName>
</protein>
<dbReference type="PANTHER" id="PTHR30561:SF9">
    <property type="entry name" value="4-AMINO-4-DEOXY-L-ARABINOSE-PHOSPHOUNDECAPRENOL FLIPPASE SUBUNIT ARNF-RELATED"/>
    <property type="match status" value="1"/>
</dbReference>
<evidence type="ECO:0000313" key="13">
    <source>
        <dbReference type="EMBL" id="OYD17464.1"/>
    </source>
</evidence>
<dbReference type="Proteomes" id="UP000215559">
    <property type="component" value="Unassembled WGS sequence"/>
</dbReference>
<keyword evidence="4" id="KW-0997">Cell inner membrane</keyword>
<dbReference type="GO" id="GO:0022857">
    <property type="term" value="F:transmembrane transporter activity"/>
    <property type="evidence" value="ECO:0007669"/>
    <property type="project" value="InterPro"/>
</dbReference>
<dbReference type="PANTHER" id="PTHR30561">
    <property type="entry name" value="SMR FAMILY PROTON-DEPENDENT DRUG EFFLUX TRANSPORTER SUGE"/>
    <property type="match status" value="1"/>
</dbReference>
<evidence type="ECO:0000256" key="9">
    <source>
        <dbReference type="ARBA" id="ARBA00023098"/>
    </source>
</evidence>
<keyword evidence="10 11" id="KW-0472">Membrane</keyword>
<evidence type="ECO:0000313" key="14">
    <source>
        <dbReference type="Proteomes" id="UP000215559"/>
    </source>
</evidence>
<evidence type="ECO:0000256" key="5">
    <source>
        <dbReference type="ARBA" id="ARBA00022556"/>
    </source>
</evidence>
<evidence type="ECO:0000256" key="1">
    <source>
        <dbReference type="ARBA" id="ARBA00004651"/>
    </source>
</evidence>
<feature type="transmembrane region" description="Helical" evidence="11">
    <location>
        <begin position="40"/>
        <end position="63"/>
    </location>
</feature>
<dbReference type="AlphaFoldDB" id="A0A235BZ27"/>
<dbReference type="Gene3D" id="1.10.3730.20">
    <property type="match status" value="1"/>
</dbReference>
<gene>
    <name evidence="13" type="ORF">CH330_00035</name>
</gene>
<comment type="caution">
    <text evidence="13">The sequence shown here is derived from an EMBL/GenBank/DDBJ whole genome shotgun (WGS) entry which is preliminary data.</text>
</comment>
<dbReference type="SUPFAM" id="SSF103481">
    <property type="entry name" value="Multidrug resistance efflux transporter EmrE"/>
    <property type="match status" value="1"/>
</dbReference>
<dbReference type="Pfam" id="PF00892">
    <property type="entry name" value="EamA"/>
    <property type="match status" value="1"/>
</dbReference>
<reference evidence="13 14" key="1">
    <citation type="submission" date="2017-07" db="EMBL/GenBank/DDBJ databases">
        <title>Recovery of genomes from metagenomes via a dereplication, aggregation, and scoring strategy.</title>
        <authorList>
            <person name="Sieber C.M."/>
            <person name="Probst A.J."/>
            <person name="Sharrar A."/>
            <person name="Thomas B.C."/>
            <person name="Hess M."/>
            <person name="Tringe S.G."/>
            <person name="Banfield J.F."/>
        </authorList>
    </citation>
    <scope>NUCLEOTIDE SEQUENCE [LARGE SCALE GENOMIC DNA]</scope>
    <source>
        <strain evidence="13">JGI_Cruoil_03_51_56</strain>
    </source>
</reference>
<evidence type="ECO:0000256" key="7">
    <source>
        <dbReference type="ARBA" id="ARBA00022985"/>
    </source>
</evidence>
<evidence type="ECO:0000256" key="11">
    <source>
        <dbReference type="SAM" id="Phobius"/>
    </source>
</evidence>
<evidence type="ECO:0000256" key="4">
    <source>
        <dbReference type="ARBA" id="ARBA00022519"/>
    </source>
</evidence>
<keyword evidence="2" id="KW-1003">Cell membrane</keyword>
<evidence type="ECO:0000256" key="2">
    <source>
        <dbReference type="ARBA" id="ARBA00022475"/>
    </source>
</evidence>
<organism evidence="13 14">
    <name type="scientific">candidate division WOR-3 bacterium JGI_Cruoil_03_51_56</name>
    <dbReference type="NCBI Taxonomy" id="1973747"/>
    <lineage>
        <taxon>Bacteria</taxon>
        <taxon>Bacteria division WOR-3</taxon>
    </lineage>
</organism>
<evidence type="ECO:0000256" key="10">
    <source>
        <dbReference type="ARBA" id="ARBA00023136"/>
    </source>
</evidence>
<keyword evidence="8 11" id="KW-1133">Transmembrane helix</keyword>
<keyword evidence="9" id="KW-0443">Lipid metabolism</keyword>
<dbReference type="EMBL" id="NOZP01000001">
    <property type="protein sequence ID" value="OYD17464.1"/>
    <property type="molecule type" value="Genomic_DNA"/>
</dbReference>
<keyword evidence="6 11" id="KW-0812">Transmembrane</keyword>
<dbReference type="GO" id="GO:0005886">
    <property type="term" value="C:plasma membrane"/>
    <property type="evidence" value="ECO:0007669"/>
    <property type="project" value="UniProtKB-SubCell"/>
</dbReference>
<feature type="domain" description="EamA" evidence="12">
    <location>
        <begin position="45"/>
        <end position="118"/>
    </location>
</feature>
<evidence type="ECO:0000259" key="12">
    <source>
        <dbReference type="Pfam" id="PF00892"/>
    </source>
</evidence>
<evidence type="ECO:0000256" key="8">
    <source>
        <dbReference type="ARBA" id="ARBA00022989"/>
    </source>
</evidence>
<dbReference type="InterPro" id="IPR000390">
    <property type="entry name" value="Small_drug/metabolite_transptr"/>
</dbReference>
<evidence type="ECO:0000256" key="6">
    <source>
        <dbReference type="ARBA" id="ARBA00022692"/>
    </source>
</evidence>
<keyword evidence="7" id="KW-0448">Lipopolysaccharide biosynthesis</keyword>
<sequence>MSYIYILLTILLTVYGQLVIKWQVSKAGGLPSEFPARIGFLLHMFLNLWILSAFIAAFLASLAWMAALTKFDLSFAYPFMSLSFILVLILSAFLFREPLTIYKLMGMGLIVLGLFISSRSI</sequence>
<feature type="transmembrane region" description="Helical" evidence="11">
    <location>
        <begin position="75"/>
        <end position="95"/>
    </location>
</feature>
<dbReference type="GO" id="GO:0009103">
    <property type="term" value="P:lipopolysaccharide biosynthetic process"/>
    <property type="evidence" value="ECO:0007669"/>
    <property type="project" value="UniProtKB-KW"/>
</dbReference>
<name>A0A235BZ27_UNCW3</name>
<keyword evidence="5" id="KW-0441">Lipid A biosynthesis</keyword>
<comment type="subcellular location">
    <subcellularLocation>
        <location evidence="1">Cell membrane</location>
        <topology evidence="1">Multi-pass membrane protein</topology>
    </subcellularLocation>
</comment>
<dbReference type="InterPro" id="IPR037185">
    <property type="entry name" value="EmrE-like"/>
</dbReference>
<evidence type="ECO:0000256" key="3">
    <source>
        <dbReference type="ARBA" id="ARBA00022516"/>
    </source>
</evidence>
<dbReference type="InterPro" id="IPR000620">
    <property type="entry name" value="EamA_dom"/>
</dbReference>
<accession>A0A235BZ27</accession>
<feature type="transmembrane region" description="Helical" evidence="11">
    <location>
        <begin position="101"/>
        <end position="118"/>
    </location>
</feature>
<proteinExistence type="predicted"/>